<keyword evidence="1" id="KW-0472">Membrane</keyword>
<proteinExistence type="predicted"/>
<feature type="transmembrane region" description="Helical" evidence="1">
    <location>
        <begin position="255"/>
        <end position="274"/>
    </location>
</feature>
<protein>
    <recommendedName>
        <fullName evidence="4">DUF4129 domain-containing protein</fullName>
    </recommendedName>
</protein>
<dbReference type="RefSeq" id="WP_377928879.1">
    <property type="nucleotide sequence ID" value="NZ_JBHUEM010000021.1"/>
</dbReference>
<evidence type="ECO:0000313" key="3">
    <source>
        <dbReference type="Proteomes" id="UP001597214"/>
    </source>
</evidence>
<reference evidence="3" key="1">
    <citation type="journal article" date="2019" name="Int. J. Syst. Evol. Microbiol.">
        <title>The Global Catalogue of Microorganisms (GCM) 10K type strain sequencing project: providing services to taxonomists for standard genome sequencing and annotation.</title>
        <authorList>
            <consortium name="The Broad Institute Genomics Platform"/>
            <consortium name="The Broad Institute Genome Sequencing Center for Infectious Disease"/>
            <person name="Wu L."/>
            <person name="Ma J."/>
        </authorList>
    </citation>
    <scope>NUCLEOTIDE SEQUENCE [LARGE SCALE GENOMIC DNA]</scope>
    <source>
        <strain evidence="3">CCUG 49339</strain>
    </source>
</reference>
<feature type="transmembrane region" description="Helical" evidence="1">
    <location>
        <begin position="135"/>
        <end position="155"/>
    </location>
</feature>
<evidence type="ECO:0008006" key="4">
    <source>
        <dbReference type="Google" id="ProtNLM"/>
    </source>
</evidence>
<evidence type="ECO:0000313" key="2">
    <source>
        <dbReference type="EMBL" id="MFD1737662.1"/>
    </source>
</evidence>
<feature type="transmembrane region" description="Helical" evidence="1">
    <location>
        <begin position="198"/>
        <end position="220"/>
    </location>
</feature>
<feature type="transmembrane region" description="Helical" evidence="1">
    <location>
        <begin position="7"/>
        <end position="32"/>
    </location>
</feature>
<name>A0ABW4LRE8_9BACI</name>
<keyword evidence="1" id="KW-1133">Transmembrane helix</keyword>
<evidence type="ECO:0000256" key="1">
    <source>
        <dbReference type="SAM" id="Phobius"/>
    </source>
</evidence>
<keyword evidence="1" id="KW-0812">Transmembrane</keyword>
<feature type="transmembrane region" description="Helical" evidence="1">
    <location>
        <begin position="38"/>
        <end position="54"/>
    </location>
</feature>
<dbReference type="EMBL" id="JBHUEM010000021">
    <property type="protein sequence ID" value="MFD1737662.1"/>
    <property type="molecule type" value="Genomic_DNA"/>
</dbReference>
<organism evidence="2 3">
    <name type="scientific">Bacillus salitolerans</name>
    <dbReference type="NCBI Taxonomy" id="1437434"/>
    <lineage>
        <taxon>Bacteria</taxon>
        <taxon>Bacillati</taxon>
        <taxon>Bacillota</taxon>
        <taxon>Bacilli</taxon>
        <taxon>Bacillales</taxon>
        <taxon>Bacillaceae</taxon>
        <taxon>Bacillus</taxon>
    </lineage>
</organism>
<sequence>MLTKQDWILFILFGLTNIFEIVSLFLLAGIIVVDLQPIPLLFVYLVPLLLVRWVQLKLGGIPYAFYMMVPLIQMVVLFLLGYDFLPILLVGIFVSWRIIVLSREPYLENQGVWLAVVLLSTFLLLLINREFLFQYVGWFVLLIIIYISIRIIIHLRKSQWVFVRRSYQYLFIYIFVSFVAILILYHSGLFLMNTFFPFIWQGVALLFSYPLSWIFSSISLEYSGYDDVEKGLKKLQQKPFEQAQQNLQSNMEMNVIYILVAAVVITIIVVMYIARKRLLGSIQDNANDIRLGDDEHGDKTSLFAPLKDLRKAFYSRAGKNEVRVHFQKLQVYLKKREKGRLGSETALEWFERIGLTDRDSKRVLEIYHIARYGTRILSDEEVQFLIQNIKEIKQKFPKKRS</sequence>
<accession>A0ABW4LRE8</accession>
<dbReference type="Proteomes" id="UP001597214">
    <property type="component" value="Unassembled WGS sequence"/>
</dbReference>
<gene>
    <name evidence="2" type="ORF">ACFSCX_14035</name>
</gene>
<keyword evidence="3" id="KW-1185">Reference proteome</keyword>
<feature type="transmembrane region" description="Helical" evidence="1">
    <location>
        <begin position="111"/>
        <end position="128"/>
    </location>
</feature>
<comment type="caution">
    <text evidence="2">The sequence shown here is derived from an EMBL/GenBank/DDBJ whole genome shotgun (WGS) entry which is preliminary data.</text>
</comment>
<feature type="transmembrane region" description="Helical" evidence="1">
    <location>
        <begin position="75"/>
        <end position="99"/>
    </location>
</feature>
<feature type="transmembrane region" description="Helical" evidence="1">
    <location>
        <begin position="167"/>
        <end position="186"/>
    </location>
</feature>